<proteinExistence type="predicted"/>
<name>A0A974CS11_XENLA</name>
<dbReference type="AlphaFoldDB" id="A0A974CS11"/>
<dbReference type="EMBL" id="CM004476">
    <property type="protein sequence ID" value="OCT77306.1"/>
    <property type="molecule type" value="Genomic_DNA"/>
</dbReference>
<accession>A0A974CS11</accession>
<gene>
    <name evidence="1" type="ORF">XELAEV_18032506mg</name>
</gene>
<protein>
    <submittedName>
        <fullName evidence="1">Uncharacterized protein</fullName>
    </submittedName>
</protein>
<evidence type="ECO:0000313" key="1">
    <source>
        <dbReference type="EMBL" id="OCT77306.1"/>
    </source>
</evidence>
<evidence type="ECO:0000313" key="2">
    <source>
        <dbReference type="Proteomes" id="UP000694892"/>
    </source>
</evidence>
<reference evidence="2" key="1">
    <citation type="journal article" date="2016" name="Nature">
        <title>Genome evolution in the allotetraploid frog Xenopus laevis.</title>
        <authorList>
            <person name="Session A.M."/>
            <person name="Uno Y."/>
            <person name="Kwon T."/>
            <person name="Chapman J.A."/>
            <person name="Toyoda A."/>
            <person name="Takahashi S."/>
            <person name="Fukui A."/>
            <person name="Hikosaka A."/>
            <person name="Suzuki A."/>
            <person name="Kondo M."/>
            <person name="van Heeringen S.J."/>
            <person name="Quigley I."/>
            <person name="Heinz S."/>
            <person name="Ogino H."/>
            <person name="Ochi H."/>
            <person name="Hellsten U."/>
            <person name="Lyons J.B."/>
            <person name="Simakov O."/>
            <person name="Putnam N."/>
            <person name="Stites J."/>
            <person name="Kuroki Y."/>
            <person name="Tanaka T."/>
            <person name="Michiue T."/>
            <person name="Watanabe M."/>
            <person name="Bogdanovic O."/>
            <person name="Lister R."/>
            <person name="Georgiou G."/>
            <person name="Paranjpe S.S."/>
            <person name="van Kruijsbergen I."/>
            <person name="Shu S."/>
            <person name="Carlson J."/>
            <person name="Kinoshita T."/>
            <person name="Ohta Y."/>
            <person name="Mawaribuchi S."/>
            <person name="Jenkins J."/>
            <person name="Grimwood J."/>
            <person name="Schmutz J."/>
            <person name="Mitros T."/>
            <person name="Mozaffari S.V."/>
            <person name="Suzuki Y."/>
            <person name="Haramoto Y."/>
            <person name="Yamamoto T.S."/>
            <person name="Takagi C."/>
            <person name="Heald R."/>
            <person name="Miller K."/>
            <person name="Haudenschild C."/>
            <person name="Kitzman J."/>
            <person name="Nakayama T."/>
            <person name="Izutsu Y."/>
            <person name="Robert J."/>
            <person name="Fortriede J."/>
            <person name="Burns K."/>
            <person name="Lotay V."/>
            <person name="Karimi K."/>
            <person name="Yasuoka Y."/>
            <person name="Dichmann D.S."/>
            <person name="Flajnik M.F."/>
            <person name="Houston D.W."/>
            <person name="Shendure J."/>
            <person name="DuPasquier L."/>
            <person name="Vize P.D."/>
            <person name="Zorn A.M."/>
            <person name="Ito M."/>
            <person name="Marcotte E.M."/>
            <person name="Wallingford J.B."/>
            <person name="Ito Y."/>
            <person name="Asashima M."/>
            <person name="Ueno N."/>
            <person name="Matsuda Y."/>
            <person name="Veenstra G.J."/>
            <person name="Fujiyama A."/>
            <person name="Harland R.M."/>
            <person name="Taira M."/>
            <person name="Rokhsar D.S."/>
        </authorList>
    </citation>
    <scope>NUCLEOTIDE SEQUENCE [LARGE SCALE GENOMIC DNA]</scope>
    <source>
        <strain evidence="2">J</strain>
    </source>
</reference>
<organism evidence="1 2">
    <name type="scientific">Xenopus laevis</name>
    <name type="common">African clawed frog</name>
    <dbReference type="NCBI Taxonomy" id="8355"/>
    <lineage>
        <taxon>Eukaryota</taxon>
        <taxon>Metazoa</taxon>
        <taxon>Chordata</taxon>
        <taxon>Craniata</taxon>
        <taxon>Vertebrata</taxon>
        <taxon>Euteleostomi</taxon>
        <taxon>Amphibia</taxon>
        <taxon>Batrachia</taxon>
        <taxon>Anura</taxon>
        <taxon>Pipoidea</taxon>
        <taxon>Pipidae</taxon>
        <taxon>Xenopodinae</taxon>
        <taxon>Xenopus</taxon>
        <taxon>Xenopus</taxon>
    </lineage>
</organism>
<dbReference type="Proteomes" id="UP000694892">
    <property type="component" value="Chromosome 6L"/>
</dbReference>
<sequence length="246" mass="28022">MPLVPMSGSYGEEANWSQVEATGHCPVCVRDYFTGPVYICTQLTETVREIGLRLSRWEAQSTEVAVKCTESEADSKAMDVEPVVSGEAPPPYTSAAEVIKTEHPPTVQAVLDKVDTWLQPSSEQSEEAPWVEDWEMEYLGPHQHQLRCRNQWYRCQPRRFNLSSLVAASVGTKSSIPWSPDYLMVHDKSSFWVLPGRAAQKDFQAISKVQRKINLEVNKCWGFYMPYAPSYIYDEIETQFNWGCLN</sequence>